<keyword evidence="4" id="KW-0969">Cilium</keyword>
<dbReference type="PIRSF" id="PIRSF002889">
    <property type="entry name" value="Rod_FlgB"/>
    <property type="match status" value="1"/>
</dbReference>
<proteinExistence type="inferred from homology"/>
<sequence>MFGALFNKTFDILEKTMDVTYARHRAITSNVANAETPGYRAKDVNFEAELKRQLGGVDSGVSVVRTNAGHIGTGRAGSLPVQVIDSPSGAPGLDGNTVNLETEMVRLSENTLRYEISAKLMKKKFQGLMNAIKGR</sequence>
<protein>
    <submittedName>
        <fullName evidence="4">Flagellar basal-body rod protein FlgB</fullName>
    </submittedName>
</protein>
<accession>A0A3B0V0W2</accession>
<keyword evidence="4" id="KW-0966">Cell projection</keyword>
<dbReference type="PANTHER" id="PTHR30435:SF12">
    <property type="entry name" value="FLAGELLAR BASAL BODY ROD PROTEIN FLGB"/>
    <property type="match status" value="1"/>
</dbReference>
<gene>
    <name evidence="4" type="ORF">MNBD_DELTA02-772</name>
</gene>
<dbReference type="GO" id="GO:0071978">
    <property type="term" value="P:bacterial-type flagellum-dependent swarming motility"/>
    <property type="evidence" value="ECO:0007669"/>
    <property type="project" value="TreeGrafter"/>
</dbReference>
<evidence type="ECO:0000256" key="1">
    <source>
        <dbReference type="ARBA" id="ARBA00004117"/>
    </source>
</evidence>
<dbReference type="InterPro" id="IPR019776">
    <property type="entry name" value="Flagellar_basal_body_rod_CS"/>
</dbReference>
<keyword evidence="3" id="KW-0975">Bacterial flagellum</keyword>
<evidence type="ECO:0000256" key="3">
    <source>
        <dbReference type="ARBA" id="ARBA00023143"/>
    </source>
</evidence>
<comment type="similarity">
    <text evidence="2">Belongs to the flagella basal body rod proteins family.</text>
</comment>
<dbReference type="AlphaFoldDB" id="A0A3B0V0W2"/>
<dbReference type="NCBIfam" id="TIGR01396">
    <property type="entry name" value="FlgB"/>
    <property type="match status" value="1"/>
</dbReference>
<reference evidence="4" key="1">
    <citation type="submission" date="2018-06" db="EMBL/GenBank/DDBJ databases">
        <authorList>
            <person name="Zhirakovskaya E."/>
        </authorList>
    </citation>
    <scope>NUCLEOTIDE SEQUENCE</scope>
</reference>
<dbReference type="InterPro" id="IPR006300">
    <property type="entry name" value="FlgB"/>
</dbReference>
<dbReference type="PANTHER" id="PTHR30435">
    <property type="entry name" value="FLAGELLAR PROTEIN"/>
    <property type="match status" value="1"/>
</dbReference>
<keyword evidence="4" id="KW-0282">Flagellum</keyword>
<dbReference type="PROSITE" id="PS00588">
    <property type="entry name" value="FLAGELLA_BB_ROD"/>
    <property type="match status" value="1"/>
</dbReference>
<dbReference type="EMBL" id="UOEZ01000004">
    <property type="protein sequence ID" value="VAW34530.1"/>
    <property type="molecule type" value="Genomic_DNA"/>
</dbReference>
<name>A0A3B0V0W2_9ZZZZ</name>
<dbReference type="GO" id="GO:0030694">
    <property type="term" value="C:bacterial-type flagellum basal body, rod"/>
    <property type="evidence" value="ECO:0007669"/>
    <property type="project" value="InterPro"/>
</dbReference>
<organism evidence="4">
    <name type="scientific">hydrothermal vent metagenome</name>
    <dbReference type="NCBI Taxonomy" id="652676"/>
    <lineage>
        <taxon>unclassified sequences</taxon>
        <taxon>metagenomes</taxon>
        <taxon>ecological metagenomes</taxon>
    </lineage>
</organism>
<comment type="subcellular location">
    <subcellularLocation>
        <location evidence="1">Bacterial flagellum basal body</location>
    </subcellularLocation>
</comment>
<evidence type="ECO:0000313" key="4">
    <source>
        <dbReference type="EMBL" id="VAW34530.1"/>
    </source>
</evidence>
<evidence type="ECO:0000256" key="2">
    <source>
        <dbReference type="ARBA" id="ARBA00009677"/>
    </source>
</evidence>